<protein>
    <submittedName>
        <fullName evidence="2">Phage exclusion protein Lit family protein</fullName>
    </submittedName>
</protein>
<dbReference type="RefSeq" id="WP_316392801.1">
    <property type="nucleotide sequence ID" value="NZ_CP136339.1"/>
</dbReference>
<dbReference type="Pfam" id="PF10463">
    <property type="entry name" value="Peptidase_U49"/>
    <property type="match status" value="1"/>
</dbReference>
<evidence type="ECO:0000313" key="2">
    <source>
        <dbReference type="EMBL" id="WOA52332.1"/>
    </source>
</evidence>
<keyword evidence="1" id="KW-1133">Transmembrane helix</keyword>
<proteinExistence type="predicted"/>
<feature type="transmembrane region" description="Helical" evidence="1">
    <location>
        <begin position="69"/>
        <end position="87"/>
    </location>
</feature>
<dbReference type="EMBL" id="CP136339">
    <property type="protein sequence ID" value="WOA52332.1"/>
    <property type="molecule type" value="Genomic_DNA"/>
</dbReference>
<sequence length="333" mass="38615">MSEDYNGDHTVQDGVRNMFSGSIPERKKEIDDFWSYFDMNFQIHEDDHPDGKYIFDAGMYKFIRFNHRVLRIFWIGSFSAMAGYIAINESLSKKLDEFNKKRDTILEKYSHMGVMDFPDQLALNTLLNNFTCEISNHDTVDFSFFNELIRCFENSTIDNLSDEKPLPAGVPEPGVLPDKEKNPIGRATAEVAIIAAAWAFLHEVRHILHQQQGTSYDPYDFTEEEAHAEELSCDEFATKFILDNIDDYCDQSGYDLDLVRKKRKLAIYIALFNLALLTKDNWGSSKTHPSLKERMDNIQLHMKYPNDQDLETIVTSMFTALRNIWPEVPTIEF</sequence>
<dbReference type="AlphaFoldDB" id="A0AAX4EZ26"/>
<evidence type="ECO:0000313" key="3">
    <source>
        <dbReference type="Proteomes" id="UP001304423"/>
    </source>
</evidence>
<gene>
    <name evidence="2" type="ORF">RXA29_21105</name>
</gene>
<evidence type="ECO:0000256" key="1">
    <source>
        <dbReference type="SAM" id="Phobius"/>
    </source>
</evidence>
<name>A0AAX4EZ26_9GAMM</name>
<dbReference type="InterPro" id="IPR019504">
    <property type="entry name" value="Peptidase_U49_Lit_pept"/>
</dbReference>
<keyword evidence="1" id="KW-0812">Transmembrane</keyword>
<dbReference type="Proteomes" id="UP001304423">
    <property type="component" value="Chromosome"/>
</dbReference>
<keyword evidence="1" id="KW-0472">Membrane</keyword>
<organism evidence="2 3">
    <name type="scientific">Dickeya solani</name>
    <dbReference type="NCBI Taxonomy" id="1089444"/>
    <lineage>
        <taxon>Bacteria</taxon>
        <taxon>Pseudomonadati</taxon>
        <taxon>Pseudomonadota</taxon>
        <taxon>Gammaproteobacteria</taxon>
        <taxon>Enterobacterales</taxon>
        <taxon>Pectobacteriaceae</taxon>
        <taxon>Dickeya</taxon>
    </lineage>
</organism>
<reference evidence="2" key="1">
    <citation type="submission" date="2023-10" db="EMBL/GenBank/DDBJ databases">
        <title>Clonality and diversity in the soft rot Dickeya solani phytopathogen.</title>
        <authorList>
            <person name="Pedron J."/>
            <person name="Van Gijsegem F."/>
            <person name="Portier P."/>
            <person name="Taghouti G."/>
        </authorList>
    </citation>
    <scope>NUCLEOTIDE SEQUENCE</scope>
    <source>
        <strain evidence="2">CFBP5647</strain>
    </source>
</reference>
<accession>A0AAX4EZ26</accession>